<name>A0AAX4K5N7_9TREE</name>
<feature type="region of interest" description="Disordered" evidence="2">
    <location>
        <begin position="381"/>
        <end position="402"/>
    </location>
</feature>
<evidence type="ECO:0000256" key="2">
    <source>
        <dbReference type="SAM" id="MobiDB-lite"/>
    </source>
</evidence>
<dbReference type="PROSITE" id="PS00028">
    <property type="entry name" value="ZINC_FINGER_C2H2_1"/>
    <property type="match status" value="1"/>
</dbReference>
<reference evidence="4 5" key="1">
    <citation type="submission" date="2024-01" db="EMBL/GenBank/DDBJ databases">
        <title>Comparative genomics of Cryptococcus and Kwoniella reveals pathogenesis evolution and contrasting modes of karyotype evolution via chromosome fusion or intercentromeric recombination.</title>
        <authorList>
            <person name="Coelho M.A."/>
            <person name="David-Palma M."/>
            <person name="Shea T."/>
            <person name="Bowers K."/>
            <person name="McGinley-Smith S."/>
            <person name="Mohammad A.W."/>
            <person name="Gnirke A."/>
            <person name="Yurkov A.M."/>
            <person name="Nowrousian M."/>
            <person name="Sun S."/>
            <person name="Cuomo C.A."/>
            <person name="Heitman J."/>
        </authorList>
    </citation>
    <scope>NUCLEOTIDE SEQUENCE [LARGE SCALE GENOMIC DNA]</scope>
    <source>
        <strain evidence="4 5">CBS 6074</strain>
    </source>
</reference>
<proteinExistence type="predicted"/>
<dbReference type="GeneID" id="91098520"/>
<dbReference type="AlphaFoldDB" id="A0AAX4K5N7"/>
<evidence type="ECO:0000313" key="4">
    <source>
        <dbReference type="EMBL" id="WWC92890.1"/>
    </source>
</evidence>
<organism evidence="4 5">
    <name type="scientific">Kwoniella dendrophila CBS 6074</name>
    <dbReference type="NCBI Taxonomy" id="1295534"/>
    <lineage>
        <taxon>Eukaryota</taxon>
        <taxon>Fungi</taxon>
        <taxon>Dikarya</taxon>
        <taxon>Basidiomycota</taxon>
        <taxon>Agaricomycotina</taxon>
        <taxon>Tremellomycetes</taxon>
        <taxon>Tremellales</taxon>
        <taxon>Cryptococcaceae</taxon>
        <taxon>Kwoniella</taxon>
    </lineage>
</organism>
<dbReference type="EMBL" id="CP144108">
    <property type="protein sequence ID" value="WWC92890.1"/>
    <property type="molecule type" value="Genomic_DNA"/>
</dbReference>
<feature type="region of interest" description="Disordered" evidence="2">
    <location>
        <begin position="1"/>
        <end position="116"/>
    </location>
</feature>
<feature type="compositionally biased region" description="Polar residues" evidence="2">
    <location>
        <begin position="92"/>
        <end position="106"/>
    </location>
</feature>
<dbReference type="GO" id="GO:0008270">
    <property type="term" value="F:zinc ion binding"/>
    <property type="evidence" value="ECO:0007669"/>
    <property type="project" value="UniProtKB-KW"/>
</dbReference>
<dbReference type="SUPFAM" id="SSF57667">
    <property type="entry name" value="beta-beta-alpha zinc fingers"/>
    <property type="match status" value="1"/>
</dbReference>
<feature type="region of interest" description="Disordered" evidence="2">
    <location>
        <begin position="189"/>
        <end position="277"/>
    </location>
</feature>
<dbReference type="InterPro" id="IPR013087">
    <property type="entry name" value="Znf_C2H2_type"/>
</dbReference>
<feature type="compositionally biased region" description="Gly residues" evidence="2">
    <location>
        <begin position="769"/>
        <end position="786"/>
    </location>
</feature>
<keyword evidence="1" id="KW-0479">Metal-binding</keyword>
<feature type="compositionally biased region" description="Low complexity" evidence="2">
    <location>
        <begin position="1"/>
        <end position="14"/>
    </location>
</feature>
<evidence type="ECO:0000256" key="1">
    <source>
        <dbReference type="PROSITE-ProRule" id="PRU00042"/>
    </source>
</evidence>
<dbReference type="InterPro" id="IPR036236">
    <property type="entry name" value="Znf_C2H2_sf"/>
</dbReference>
<feature type="compositionally biased region" description="Low complexity" evidence="2">
    <location>
        <begin position="236"/>
        <end position="246"/>
    </location>
</feature>
<gene>
    <name evidence="4" type="ORF">L201_007852</name>
</gene>
<feature type="compositionally biased region" description="Polar residues" evidence="2">
    <location>
        <begin position="247"/>
        <end position="257"/>
    </location>
</feature>
<feature type="region of interest" description="Disordered" evidence="2">
    <location>
        <begin position="573"/>
        <end position="786"/>
    </location>
</feature>
<keyword evidence="5" id="KW-1185">Reference proteome</keyword>
<dbReference type="PROSITE" id="PS50157">
    <property type="entry name" value="ZINC_FINGER_C2H2_2"/>
    <property type="match status" value="1"/>
</dbReference>
<dbReference type="SMART" id="SM00355">
    <property type="entry name" value="ZnF_C2H2"/>
    <property type="match status" value="2"/>
</dbReference>
<sequence length="876" mass="92502">MVAAKSPPIKSPPAVTNLKTAKSPKSPRSPRSPRSTKPIESYTPLSSIFTEEPISTDNQAISPMPKGLALRRVLSGESSSSTIPSASITTPKNGNSSIPLSPNSGGIRTPKAMQTPLNTNNMDVDTSENDIGSNGGDVVNPIEGSGHQLANHLDGLQVNSPITGNPVGNGDITGFGQPSALGITQVLGHQTHPQPQPYQHPTHESSSAPSGSTSQQQQTTNYMPINGRSTAHDRSYSTSTEGSTTSAHPQIPSNLGSSYGPEGFPIRYSRSPENSPNVFNSSQQSIGNGYHASLNAGFGGADSYGKGIDPELALRQAEALAKADEAVRALNGTASLYQQSNLNNNNGTSTPMFEPYRTQFGSTGSGIPAMANFVVPHQPNVVRQSSTSSSTTDAASTSSEESDWCIPTIEWVSTNPQSPRFLQGYPNSPGGAIKGSSAQKDRNPSGKMPPPPTTNNKPSSPQNQGISANQRPTSNLQHQQSLPIGASAHTPSGIKQSSALPLGLPPNDVPDDDDDEATVGHNRERSPSTSSQSAQSGLDLLWRAAASHNGGAPNTNANADKPHLPVYEHAVSFDHKGKRKAGAEAVDKWRSSGIPTGVPPSTHIPTLNQPLPPKLSNNQDISGQPPRKRRRSEMTLESMEPPSHTKDGSVKRELSEEAIIEQEQDEAEGGDEGGDESEFKSPSASSEPASDADDSEYGVNQQHKRGRQPLNATKGGRNIAGTKRATASSTKNSAGGKASGINPANAPGGVTKGGTIKKVRKVGDSPPGGNRGGRRTSGGNAGGTPVGGGVQCEYINPLPPYNRCTDVFTRKYDLPRHMARHARREGELVLDGKLSEEKAVLWRTIKDKPKVTCNECGENFTRMDALKRHQAKQHHR</sequence>
<feature type="compositionally biased region" description="Polar residues" evidence="2">
    <location>
        <begin position="462"/>
        <end position="482"/>
    </location>
</feature>
<feature type="compositionally biased region" description="Basic and acidic residues" evidence="2">
    <location>
        <begin position="643"/>
        <end position="655"/>
    </location>
</feature>
<dbReference type="Gene3D" id="3.30.160.60">
    <property type="entry name" value="Classic Zinc Finger"/>
    <property type="match status" value="1"/>
</dbReference>
<feature type="compositionally biased region" description="Low complexity" evidence="2">
    <location>
        <begin position="189"/>
        <end position="220"/>
    </location>
</feature>
<feature type="region of interest" description="Disordered" evidence="2">
    <location>
        <begin position="415"/>
        <end position="536"/>
    </location>
</feature>
<feature type="compositionally biased region" description="Low complexity" evidence="2">
    <location>
        <begin position="527"/>
        <end position="536"/>
    </location>
</feature>
<feature type="compositionally biased region" description="Polar residues" evidence="2">
    <location>
        <begin position="603"/>
        <end position="622"/>
    </location>
</feature>
<feature type="compositionally biased region" description="Polar residues" evidence="2">
    <location>
        <begin position="43"/>
        <end position="61"/>
    </location>
</feature>
<dbReference type="RefSeq" id="XP_066079652.1">
    <property type="nucleotide sequence ID" value="XM_066223555.1"/>
</dbReference>
<accession>A0AAX4K5N7</accession>
<feature type="compositionally biased region" description="Basic and acidic residues" evidence="2">
    <location>
        <begin position="573"/>
        <end position="590"/>
    </location>
</feature>
<feature type="compositionally biased region" description="Polar residues" evidence="2">
    <location>
        <begin position="489"/>
        <end position="499"/>
    </location>
</feature>
<keyword evidence="1" id="KW-0862">Zinc</keyword>
<feature type="domain" description="C2H2-type" evidence="3">
    <location>
        <begin position="851"/>
        <end position="876"/>
    </location>
</feature>
<protein>
    <recommendedName>
        <fullName evidence="3">C2H2-type domain-containing protein</fullName>
    </recommendedName>
</protein>
<feature type="compositionally biased region" description="Low complexity" evidence="2">
    <location>
        <begin position="78"/>
        <end position="91"/>
    </location>
</feature>
<keyword evidence="1" id="KW-0863">Zinc-finger</keyword>
<evidence type="ECO:0000313" key="5">
    <source>
        <dbReference type="Proteomes" id="UP001355207"/>
    </source>
</evidence>
<feature type="compositionally biased region" description="Low complexity" evidence="2">
    <location>
        <begin position="680"/>
        <end position="689"/>
    </location>
</feature>
<dbReference type="Proteomes" id="UP001355207">
    <property type="component" value="Chromosome 11"/>
</dbReference>
<evidence type="ECO:0000259" key="3">
    <source>
        <dbReference type="PROSITE" id="PS50157"/>
    </source>
</evidence>
<feature type="compositionally biased region" description="Acidic residues" evidence="2">
    <location>
        <begin position="656"/>
        <end position="676"/>
    </location>
</feature>
<feature type="compositionally biased region" description="Low complexity" evidence="2">
    <location>
        <begin position="385"/>
        <end position="399"/>
    </location>
</feature>